<feature type="transmembrane region" description="Helical" evidence="1">
    <location>
        <begin position="207"/>
        <end position="230"/>
    </location>
</feature>
<sequence length="402" mass="46405">MKRLYWILGGILVSLLINMFFLETTIYKQPDNSSIHVFIFLFIGLYLLYSQFTERLEGAISFAFPILLFCLTPMITTMLDGLFKNHLIWLDIFLHCIASIIWTFILIKLTDKVPSNLKTRNSVMIMSLSAIVFLFILQSIFLNTYKTQLIHVNKILHDYSSGLFTFTLLINFSSFLIVLLFLFLILPSSFFKTVFREVVDLDKMKVGFVYLFIIYLFSNLFVVGVEWLSGQSISSLVAETDVFRLIGHFIGFLFGVALFEEAIFRLLLPVLLGILLSNYFIKKHAIILAILISSVLFAFVHTLSGFGGFEQLDYAQAIRRLLMLFLSGQILIYLYIVTKNLWIPIIIHALNNYSLPLFLFTDFPNHSFENVMWVTMFILIIFMQHGSKNSTFKANTMTTNLL</sequence>
<feature type="transmembrane region" description="Helical" evidence="1">
    <location>
        <begin position="162"/>
        <end position="186"/>
    </location>
</feature>
<feature type="transmembrane region" description="Helical" evidence="1">
    <location>
        <begin position="122"/>
        <end position="142"/>
    </location>
</feature>
<feature type="transmembrane region" description="Helical" evidence="1">
    <location>
        <begin position="370"/>
        <end position="387"/>
    </location>
</feature>
<evidence type="ECO:0000313" key="3">
    <source>
        <dbReference type="EMBL" id="MFE8696103.1"/>
    </source>
</evidence>
<proteinExistence type="predicted"/>
<keyword evidence="1" id="KW-1133">Transmembrane helix</keyword>
<feature type="transmembrane region" description="Helical" evidence="1">
    <location>
        <begin position="321"/>
        <end position="350"/>
    </location>
</feature>
<dbReference type="Pfam" id="PF02517">
    <property type="entry name" value="Rce1-like"/>
    <property type="match status" value="1"/>
</dbReference>
<dbReference type="EMBL" id="JBIACJ010000003">
    <property type="protein sequence ID" value="MFE8696103.1"/>
    <property type="molecule type" value="Genomic_DNA"/>
</dbReference>
<dbReference type="GO" id="GO:0016787">
    <property type="term" value="F:hydrolase activity"/>
    <property type="evidence" value="ECO:0007669"/>
    <property type="project" value="UniProtKB-KW"/>
</dbReference>
<dbReference type="EC" id="3.4.-.-" evidence="3"/>
<accession>A0ABW6JW50</accession>
<evidence type="ECO:0000256" key="1">
    <source>
        <dbReference type="SAM" id="Phobius"/>
    </source>
</evidence>
<keyword evidence="4" id="KW-1185">Reference proteome</keyword>
<feature type="transmembrane region" description="Helical" evidence="1">
    <location>
        <begin position="87"/>
        <end position="110"/>
    </location>
</feature>
<feature type="transmembrane region" description="Helical" evidence="1">
    <location>
        <begin position="33"/>
        <end position="49"/>
    </location>
</feature>
<evidence type="ECO:0000259" key="2">
    <source>
        <dbReference type="Pfam" id="PF02517"/>
    </source>
</evidence>
<gene>
    <name evidence="3" type="ORF">ACFYKT_07030</name>
</gene>
<reference evidence="3 4" key="1">
    <citation type="submission" date="2024-08" db="EMBL/GenBank/DDBJ databases">
        <title>Two novel Cytobacillus novel species.</title>
        <authorList>
            <person name="Liu G."/>
        </authorList>
    </citation>
    <scope>NUCLEOTIDE SEQUENCE [LARGE SCALE GENOMIC DNA]</scope>
    <source>
        <strain evidence="3 4">FJAT-53684</strain>
    </source>
</reference>
<feature type="transmembrane region" description="Helical" evidence="1">
    <location>
        <begin position="266"/>
        <end position="281"/>
    </location>
</feature>
<comment type="caution">
    <text evidence="3">The sequence shown here is derived from an EMBL/GenBank/DDBJ whole genome shotgun (WGS) entry which is preliminary data.</text>
</comment>
<feature type="transmembrane region" description="Helical" evidence="1">
    <location>
        <begin position="242"/>
        <end position="259"/>
    </location>
</feature>
<organism evidence="3 4">
    <name type="scientific">Cytobacillus mangrovibacter</name>
    <dbReference type="NCBI Taxonomy" id="3299024"/>
    <lineage>
        <taxon>Bacteria</taxon>
        <taxon>Bacillati</taxon>
        <taxon>Bacillota</taxon>
        <taxon>Bacilli</taxon>
        <taxon>Bacillales</taxon>
        <taxon>Bacillaceae</taxon>
        <taxon>Cytobacillus</taxon>
    </lineage>
</organism>
<protein>
    <submittedName>
        <fullName evidence="3">CPBP family intramembrane glutamic endopeptidase</fullName>
        <ecNumber evidence="3">3.4.-.-</ecNumber>
    </submittedName>
</protein>
<feature type="transmembrane region" description="Helical" evidence="1">
    <location>
        <begin position="56"/>
        <end position="75"/>
    </location>
</feature>
<dbReference type="InterPro" id="IPR003675">
    <property type="entry name" value="Rce1/LyrA-like_dom"/>
</dbReference>
<feature type="transmembrane region" description="Helical" evidence="1">
    <location>
        <begin position="287"/>
        <end position="309"/>
    </location>
</feature>
<keyword evidence="1" id="KW-0472">Membrane</keyword>
<name>A0ABW6JW50_9BACI</name>
<keyword evidence="3" id="KW-0378">Hydrolase</keyword>
<dbReference type="Proteomes" id="UP001601058">
    <property type="component" value="Unassembled WGS sequence"/>
</dbReference>
<feature type="domain" description="CAAX prenyl protease 2/Lysostaphin resistance protein A-like" evidence="2">
    <location>
        <begin position="247"/>
        <end position="353"/>
    </location>
</feature>
<keyword evidence="1" id="KW-0812">Transmembrane</keyword>
<feature type="transmembrane region" description="Helical" evidence="1">
    <location>
        <begin position="5"/>
        <end position="27"/>
    </location>
</feature>
<dbReference type="RefSeq" id="WP_389217453.1">
    <property type="nucleotide sequence ID" value="NZ_JBIACJ010000003.1"/>
</dbReference>
<evidence type="ECO:0000313" key="4">
    <source>
        <dbReference type="Proteomes" id="UP001601058"/>
    </source>
</evidence>